<gene>
    <name evidence="1" type="ORF">DPMN_039168</name>
</gene>
<dbReference type="AlphaFoldDB" id="A0A9D4MGQ0"/>
<sequence>MYRFTRQLPNGYSTVHDHFPIAIRPYTSSVPDPLDLYPSYFRSLCTTVVRPLRSGRVKIWLRSS</sequence>
<accession>A0A9D4MGQ0</accession>
<evidence type="ECO:0000313" key="1">
    <source>
        <dbReference type="EMBL" id="KAH3875886.1"/>
    </source>
</evidence>
<dbReference type="Proteomes" id="UP000828390">
    <property type="component" value="Unassembled WGS sequence"/>
</dbReference>
<proteinExistence type="predicted"/>
<reference evidence="1" key="2">
    <citation type="submission" date="2020-11" db="EMBL/GenBank/DDBJ databases">
        <authorList>
            <person name="McCartney M.A."/>
            <person name="Auch B."/>
            <person name="Kono T."/>
            <person name="Mallez S."/>
            <person name="Becker A."/>
            <person name="Gohl D.M."/>
            <person name="Silverstein K.A.T."/>
            <person name="Koren S."/>
            <person name="Bechman K.B."/>
            <person name="Herman A."/>
            <person name="Abrahante J.E."/>
            <person name="Garbe J."/>
        </authorList>
    </citation>
    <scope>NUCLEOTIDE SEQUENCE</scope>
    <source>
        <strain evidence="1">Duluth1</strain>
        <tissue evidence="1">Whole animal</tissue>
    </source>
</reference>
<organism evidence="1 2">
    <name type="scientific">Dreissena polymorpha</name>
    <name type="common">Zebra mussel</name>
    <name type="synonym">Mytilus polymorpha</name>
    <dbReference type="NCBI Taxonomy" id="45954"/>
    <lineage>
        <taxon>Eukaryota</taxon>
        <taxon>Metazoa</taxon>
        <taxon>Spiralia</taxon>
        <taxon>Lophotrochozoa</taxon>
        <taxon>Mollusca</taxon>
        <taxon>Bivalvia</taxon>
        <taxon>Autobranchia</taxon>
        <taxon>Heteroconchia</taxon>
        <taxon>Euheterodonta</taxon>
        <taxon>Imparidentia</taxon>
        <taxon>Neoheterodontei</taxon>
        <taxon>Myida</taxon>
        <taxon>Dreissenoidea</taxon>
        <taxon>Dreissenidae</taxon>
        <taxon>Dreissena</taxon>
    </lineage>
</organism>
<name>A0A9D4MGQ0_DREPO</name>
<comment type="caution">
    <text evidence="1">The sequence shown here is derived from an EMBL/GenBank/DDBJ whole genome shotgun (WGS) entry which is preliminary data.</text>
</comment>
<keyword evidence="2" id="KW-1185">Reference proteome</keyword>
<reference evidence="1" key="1">
    <citation type="journal article" date="2019" name="bioRxiv">
        <title>The Genome of the Zebra Mussel, Dreissena polymorpha: A Resource for Invasive Species Research.</title>
        <authorList>
            <person name="McCartney M.A."/>
            <person name="Auch B."/>
            <person name="Kono T."/>
            <person name="Mallez S."/>
            <person name="Zhang Y."/>
            <person name="Obille A."/>
            <person name="Becker A."/>
            <person name="Abrahante J.E."/>
            <person name="Garbe J."/>
            <person name="Badalamenti J.P."/>
            <person name="Herman A."/>
            <person name="Mangelson H."/>
            <person name="Liachko I."/>
            <person name="Sullivan S."/>
            <person name="Sone E.D."/>
            <person name="Koren S."/>
            <person name="Silverstein K.A.T."/>
            <person name="Beckman K.B."/>
            <person name="Gohl D.M."/>
        </authorList>
    </citation>
    <scope>NUCLEOTIDE SEQUENCE</scope>
    <source>
        <strain evidence="1">Duluth1</strain>
        <tissue evidence="1">Whole animal</tissue>
    </source>
</reference>
<evidence type="ECO:0000313" key="2">
    <source>
        <dbReference type="Proteomes" id="UP000828390"/>
    </source>
</evidence>
<protein>
    <submittedName>
        <fullName evidence="1">Uncharacterized protein</fullName>
    </submittedName>
</protein>
<dbReference type="EMBL" id="JAIWYP010000002">
    <property type="protein sequence ID" value="KAH3875886.1"/>
    <property type="molecule type" value="Genomic_DNA"/>
</dbReference>